<dbReference type="GO" id="GO:0008483">
    <property type="term" value="F:transaminase activity"/>
    <property type="evidence" value="ECO:0007669"/>
    <property type="project" value="UniProtKB-KW"/>
</dbReference>
<evidence type="ECO:0000256" key="5">
    <source>
        <dbReference type="ARBA" id="ARBA00023163"/>
    </source>
</evidence>
<dbReference type="Gene3D" id="3.40.640.10">
    <property type="entry name" value="Type I PLP-dependent aspartate aminotransferase-like (Major domain)"/>
    <property type="match status" value="1"/>
</dbReference>
<dbReference type="AlphaFoldDB" id="A0A369TAS9"/>
<proteinExistence type="inferred from homology"/>
<dbReference type="GO" id="GO:0003700">
    <property type="term" value="F:DNA-binding transcription factor activity"/>
    <property type="evidence" value="ECO:0007669"/>
    <property type="project" value="InterPro"/>
</dbReference>
<feature type="domain" description="HTH gntR-type" evidence="6">
    <location>
        <begin position="11"/>
        <end position="79"/>
    </location>
</feature>
<dbReference type="InterPro" id="IPR036390">
    <property type="entry name" value="WH_DNA-bd_sf"/>
</dbReference>
<dbReference type="Gene3D" id="3.90.1150.10">
    <property type="entry name" value="Aspartate Aminotransferase, domain 1"/>
    <property type="match status" value="1"/>
</dbReference>
<dbReference type="InterPro" id="IPR051446">
    <property type="entry name" value="HTH_trans_reg/aminotransferase"/>
</dbReference>
<dbReference type="InterPro" id="IPR015424">
    <property type="entry name" value="PyrdxlP-dep_Trfase"/>
</dbReference>
<dbReference type="InterPro" id="IPR015421">
    <property type="entry name" value="PyrdxlP-dep_Trfase_major"/>
</dbReference>
<keyword evidence="7" id="KW-0032">Aminotransferase</keyword>
<organism evidence="7 8">
    <name type="scientific">Ferruginivarius sediminum</name>
    <dbReference type="NCBI Taxonomy" id="2661937"/>
    <lineage>
        <taxon>Bacteria</taxon>
        <taxon>Pseudomonadati</taxon>
        <taxon>Pseudomonadota</taxon>
        <taxon>Alphaproteobacteria</taxon>
        <taxon>Rhodospirillales</taxon>
        <taxon>Rhodospirillaceae</taxon>
        <taxon>Ferruginivarius</taxon>
    </lineage>
</organism>
<comment type="similarity">
    <text evidence="1">In the C-terminal section; belongs to the class-I pyridoxal-phosphate-dependent aminotransferase family.</text>
</comment>
<dbReference type="RefSeq" id="WP_114582517.1">
    <property type="nucleotide sequence ID" value="NZ_QPMH01000011.1"/>
</dbReference>
<dbReference type="Pfam" id="PF00155">
    <property type="entry name" value="Aminotran_1_2"/>
    <property type="match status" value="1"/>
</dbReference>
<comment type="caution">
    <text evidence="7">The sequence shown here is derived from an EMBL/GenBank/DDBJ whole genome shotgun (WGS) entry which is preliminary data.</text>
</comment>
<evidence type="ECO:0000256" key="1">
    <source>
        <dbReference type="ARBA" id="ARBA00005384"/>
    </source>
</evidence>
<dbReference type="Pfam" id="PF00392">
    <property type="entry name" value="GntR"/>
    <property type="match status" value="1"/>
</dbReference>
<dbReference type="PANTHER" id="PTHR46577">
    <property type="entry name" value="HTH-TYPE TRANSCRIPTIONAL REGULATORY PROTEIN GABR"/>
    <property type="match status" value="1"/>
</dbReference>
<dbReference type="InterPro" id="IPR004839">
    <property type="entry name" value="Aminotransferase_I/II_large"/>
</dbReference>
<keyword evidence="5" id="KW-0804">Transcription</keyword>
<gene>
    <name evidence="7" type="ORF">DRB17_12335</name>
</gene>
<dbReference type="SUPFAM" id="SSF53383">
    <property type="entry name" value="PLP-dependent transferases"/>
    <property type="match status" value="1"/>
</dbReference>
<dbReference type="InterPro" id="IPR015422">
    <property type="entry name" value="PyrdxlP-dep_Trfase_small"/>
</dbReference>
<name>A0A369TAS9_9PROT</name>
<evidence type="ECO:0000313" key="7">
    <source>
        <dbReference type="EMBL" id="RDD61485.1"/>
    </source>
</evidence>
<dbReference type="Gene3D" id="1.10.10.10">
    <property type="entry name" value="Winged helix-like DNA-binding domain superfamily/Winged helix DNA-binding domain"/>
    <property type="match status" value="1"/>
</dbReference>
<protein>
    <submittedName>
        <fullName evidence="7">PLP-dependent aminotransferase family protein</fullName>
    </submittedName>
</protein>
<keyword evidence="3" id="KW-0805">Transcription regulation</keyword>
<evidence type="ECO:0000256" key="4">
    <source>
        <dbReference type="ARBA" id="ARBA00023125"/>
    </source>
</evidence>
<dbReference type="EMBL" id="QPMH01000011">
    <property type="protein sequence ID" value="RDD61485.1"/>
    <property type="molecule type" value="Genomic_DNA"/>
</dbReference>
<evidence type="ECO:0000256" key="3">
    <source>
        <dbReference type="ARBA" id="ARBA00023015"/>
    </source>
</evidence>
<keyword evidence="7" id="KW-0808">Transferase</keyword>
<dbReference type="SMART" id="SM00345">
    <property type="entry name" value="HTH_GNTR"/>
    <property type="match status" value="1"/>
</dbReference>
<dbReference type="CDD" id="cd00609">
    <property type="entry name" value="AAT_like"/>
    <property type="match status" value="1"/>
</dbReference>
<evidence type="ECO:0000256" key="2">
    <source>
        <dbReference type="ARBA" id="ARBA00022898"/>
    </source>
</evidence>
<accession>A0A369TAS9</accession>
<keyword evidence="2" id="KW-0663">Pyridoxal phosphate</keyword>
<dbReference type="InterPro" id="IPR000524">
    <property type="entry name" value="Tscrpt_reg_HTH_GntR"/>
</dbReference>
<keyword evidence="8" id="KW-1185">Reference proteome</keyword>
<dbReference type="InterPro" id="IPR036388">
    <property type="entry name" value="WH-like_DNA-bd_sf"/>
</dbReference>
<reference evidence="7 8" key="1">
    <citation type="submission" date="2018-07" db="EMBL/GenBank/DDBJ databases">
        <title>Venubactetium sediminum gen. nov., sp. nov., isolated from a marine solar saltern.</title>
        <authorList>
            <person name="Wang S."/>
        </authorList>
    </citation>
    <scope>NUCLEOTIDE SEQUENCE [LARGE SCALE GENOMIC DNA]</scope>
    <source>
        <strain evidence="7 8">WD2A32</strain>
    </source>
</reference>
<dbReference type="PROSITE" id="PS50949">
    <property type="entry name" value="HTH_GNTR"/>
    <property type="match status" value="1"/>
</dbReference>
<keyword evidence="4" id="KW-0238">DNA-binding</keyword>
<evidence type="ECO:0000259" key="6">
    <source>
        <dbReference type="PROSITE" id="PS50949"/>
    </source>
</evidence>
<dbReference type="GO" id="GO:0003677">
    <property type="term" value="F:DNA binding"/>
    <property type="evidence" value="ECO:0007669"/>
    <property type="project" value="UniProtKB-KW"/>
</dbReference>
<dbReference type="PANTHER" id="PTHR46577:SF1">
    <property type="entry name" value="HTH-TYPE TRANSCRIPTIONAL REGULATORY PROTEIN GABR"/>
    <property type="match status" value="1"/>
</dbReference>
<evidence type="ECO:0000313" key="8">
    <source>
        <dbReference type="Proteomes" id="UP000253941"/>
    </source>
</evidence>
<sequence length="485" mass="51756">MWQPNLDNRHGALYRMIADALADDIAAGRLPGGTRLPTHRALADRIGVTVGTITRAYAEAERRGLVDATVGRGTFVRQGAVFDDGGDGRFPAMRPDTPVGSYRDNLGQALHRTLPSAERTSEVADFSANYPVNAPIGPALAQAMQQLADPARWAEVGGYQPANGRADHRRAGADWLARTGLHVDPDEVILVSGAQGGQSITFQALCRPGDAVMVEELTWPGIKAVAQAQGLRLVPVAMDGEGLRPDSLAEACARSGARVLYCIPTLHNPTNVTMSAERRREILKVAAAHDITVVEDDVYGFLHAGRHEPLAQMDRDRVVHVTSVSKSVAPGLRTGFLVAPRGQVGRFAGAIRCSTLMASSVAAECARILIGNGGAEAAADAQTREAEARQQLAARYLGHLPLHADPRSFHVWLELPAPWRTAQFAAQALSRGIVVTPGHAFAINEDPDAVRICLSAVPDRGLLERGLRDIADLLAVRPEAALPVV</sequence>
<dbReference type="GO" id="GO:0030170">
    <property type="term" value="F:pyridoxal phosphate binding"/>
    <property type="evidence" value="ECO:0007669"/>
    <property type="project" value="InterPro"/>
</dbReference>
<dbReference type="SUPFAM" id="SSF46785">
    <property type="entry name" value="Winged helix' DNA-binding domain"/>
    <property type="match status" value="1"/>
</dbReference>
<dbReference type="CDD" id="cd07377">
    <property type="entry name" value="WHTH_GntR"/>
    <property type="match status" value="1"/>
</dbReference>
<dbReference type="Proteomes" id="UP000253941">
    <property type="component" value="Unassembled WGS sequence"/>
</dbReference>